<name>A0A2M8J384_9RHOB</name>
<gene>
    <name evidence="2" type="ORF">CVM52_08030</name>
</gene>
<keyword evidence="1" id="KW-0812">Transmembrane</keyword>
<dbReference type="OrthoDB" id="7771437at2"/>
<sequence length="161" mass="17212">MPVTADITATYRGPGRVIDRLLAAGQREDRALVILMAFCVLMFVAQMPRLAREAHLGGGDLNMLLGGALMGWIFIAPLALYLLAALSHLVARLFGARGSWYGARLALFWALLASSPLILLHGLVAGFIGNSPALSLVGALWLGVFAWFWIAGLIRAERGAA</sequence>
<dbReference type="AlphaFoldDB" id="A0A2M8J384"/>
<dbReference type="RefSeq" id="WP_100161993.1">
    <property type="nucleotide sequence ID" value="NZ_PGTB01000019.1"/>
</dbReference>
<feature type="transmembrane region" description="Helical" evidence="1">
    <location>
        <begin position="31"/>
        <end position="51"/>
    </location>
</feature>
<protein>
    <submittedName>
        <fullName evidence="2">YIP1 family protein</fullName>
    </submittedName>
</protein>
<dbReference type="Proteomes" id="UP000231553">
    <property type="component" value="Unassembled WGS sequence"/>
</dbReference>
<keyword evidence="3" id="KW-1185">Reference proteome</keyword>
<accession>A0A2M8J384</accession>
<evidence type="ECO:0000313" key="2">
    <source>
        <dbReference type="EMBL" id="PJE37218.1"/>
    </source>
</evidence>
<proteinExistence type="predicted"/>
<keyword evidence="1" id="KW-1133">Transmembrane helix</keyword>
<feature type="transmembrane region" description="Helical" evidence="1">
    <location>
        <begin position="134"/>
        <end position="154"/>
    </location>
</feature>
<feature type="transmembrane region" description="Helical" evidence="1">
    <location>
        <begin position="63"/>
        <end position="84"/>
    </location>
</feature>
<organism evidence="2 3">
    <name type="scientific">Pseudooceanicola lipolyticus</name>
    <dbReference type="NCBI Taxonomy" id="2029104"/>
    <lineage>
        <taxon>Bacteria</taxon>
        <taxon>Pseudomonadati</taxon>
        <taxon>Pseudomonadota</taxon>
        <taxon>Alphaproteobacteria</taxon>
        <taxon>Rhodobacterales</taxon>
        <taxon>Paracoccaceae</taxon>
        <taxon>Pseudooceanicola</taxon>
    </lineage>
</organism>
<evidence type="ECO:0000313" key="3">
    <source>
        <dbReference type="Proteomes" id="UP000231553"/>
    </source>
</evidence>
<dbReference type="EMBL" id="PGTB01000019">
    <property type="protein sequence ID" value="PJE37218.1"/>
    <property type="molecule type" value="Genomic_DNA"/>
</dbReference>
<feature type="transmembrane region" description="Helical" evidence="1">
    <location>
        <begin position="105"/>
        <end position="128"/>
    </location>
</feature>
<evidence type="ECO:0000256" key="1">
    <source>
        <dbReference type="SAM" id="Phobius"/>
    </source>
</evidence>
<reference evidence="2 3" key="1">
    <citation type="journal article" date="2018" name="Int. J. Syst. Evol. Microbiol.">
        <title>Pseudooceanicola lipolyticus sp. nov., a marine alphaproteobacterium, reclassification of Oceanicola flagellatus as Pseudooceanicola flagellatus comb. nov. and emended description of the genus Pseudooceanicola.</title>
        <authorList>
            <person name="Huang M.-M."/>
            <person name="Guo L.-L."/>
            <person name="Wu Y.-H."/>
            <person name="Lai Q.-L."/>
            <person name="Shao Z.-Z."/>
            <person name="Wang C.-S."/>
            <person name="Wu M."/>
            <person name="Xu X.-W."/>
        </authorList>
    </citation>
    <scope>NUCLEOTIDE SEQUENCE [LARGE SCALE GENOMIC DNA]</scope>
    <source>
        <strain evidence="2 3">157</strain>
    </source>
</reference>
<comment type="caution">
    <text evidence="2">The sequence shown here is derived from an EMBL/GenBank/DDBJ whole genome shotgun (WGS) entry which is preliminary data.</text>
</comment>
<keyword evidence="1" id="KW-0472">Membrane</keyword>